<dbReference type="Proteomes" id="UP001196068">
    <property type="component" value="Unassembled WGS sequence"/>
</dbReference>
<feature type="transmembrane region" description="Helical" evidence="1">
    <location>
        <begin position="60"/>
        <end position="82"/>
    </location>
</feature>
<reference evidence="2" key="1">
    <citation type="submission" date="2020-01" db="EMBL/GenBank/DDBJ databases">
        <authorList>
            <person name="Rat A."/>
        </authorList>
    </citation>
    <scope>NUCLEOTIDE SEQUENCE</scope>
    <source>
        <strain evidence="2">LMG 28251</strain>
    </source>
</reference>
<evidence type="ECO:0000313" key="3">
    <source>
        <dbReference type="Proteomes" id="UP001196068"/>
    </source>
</evidence>
<evidence type="ECO:0000313" key="2">
    <source>
        <dbReference type="EMBL" id="MBR0654394.1"/>
    </source>
</evidence>
<dbReference type="AlphaFoldDB" id="A0AAF1JVI3"/>
<evidence type="ECO:0000256" key="1">
    <source>
        <dbReference type="SAM" id="Phobius"/>
    </source>
</evidence>
<comment type="caution">
    <text evidence="2">The sequence shown here is derived from an EMBL/GenBank/DDBJ whole genome shotgun (WGS) entry which is preliminary data.</text>
</comment>
<feature type="transmembrane region" description="Helical" evidence="1">
    <location>
        <begin position="29"/>
        <end position="54"/>
    </location>
</feature>
<dbReference type="EMBL" id="JAAEDH010000003">
    <property type="protein sequence ID" value="MBR0654394.1"/>
    <property type="molecule type" value="Genomic_DNA"/>
</dbReference>
<gene>
    <name evidence="2" type="ORF">GXW79_04800</name>
</gene>
<keyword evidence="3" id="KW-1185">Reference proteome</keyword>
<protein>
    <submittedName>
        <fullName evidence="2">Uncharacterized protein</fullName>
    </submittedName>
</protein>
<sequence>MRTFRLLAAAAEAEGLRLRRTGEAFGRRAALTAVAAVCGLGALIMIHIAGWYLLVVPLGPAGAAGGVALVDLVIAGLFLLLARPRFDPVAQEALMIRREMVRAAVGPGALGSTLWRPAVSVGSILTNILLARRRR</sequence>
<accession>A0AAF1JVI3</accession>
<keyword evidence="1" id="KW-0472">Membrane</keyword>
<dbReference type="RefSeq" id="WP_211873205.1">
    <property type="nucleotide sequence ID" value="NZ_JAAEDH010000003.1"/>
</dbReference>
<organism evidence="2 3">
    <name type="scientific">Plastoroseomonas arctica</name>
    <dbReference type="NCBI Taxonomy" id="1509237"/>
    <lineage>
        <taxon>Bacteria</taxon>
        <taxon>Pseudomonadati</taxon>
        <taxon>Pseudomonadota</taxon>
        <taxon>Alphaproteobacteria</taxon>
        <taxon>Acetobacterales</taxon>
        <taxon>Acetobacteraceae</taxon>
        <taxon>Plastoroseomonas</taxon>
    </lineage>
</organism>
<keyword evidence="1" id="KW-1133">Transmembrane helix</keyword>
<keyword evidence="1" id="KW-0812">Transmembrane</keyword>
<proteinExistence type="predicted"/>
<name>A0AAF1JVI3_9PROT</name>
<reference evidence="2" key="2">
    <citation type="journal article" date="2021" name="Syst. Appl. Microbiol.">
        <title>Roseomonas hellenica sp. nov., isolated from roots of wild-growing Alkanna tinctoria.</title>
        <authorList>
            <person name="Rat A."/>
            <person name="Naranjo H.D."/>
            <person name="Lebbe L."/>
            <person name="Cnockaert M."/>
            <person name="Krigas N."/>
            <person name="Grigoriadou K."/>
            <person name="Maloupa E."/>
            <person name="Willems A."/>
        </authorList>
    </citation>
    <scope>NUCLEOTIDE SEQUENCE</scope>
    <source>
        <strain evidence="2">LMG 28251</strain>
    </source>
</reference>